<sequence>MGAEDARAKQELLTRALACWRGGAFCDIATGPLVEAHEVWLEDRRRTVLLQLVELQLAEGDGQAVVHRLAPVVAARPADERLAGRLAAALAGLGRRDAALDVLRRTRRALWDEAGVVPGPELDALYRRIAGTEWTAGGPPAQLPAPVPDFTGRATELASVGRHLRAPAPVVVHGAAGAGKSALAAQAAWRARRRFPDGQLVADLATTEPRDVLVAFLRALGAATAELTGDLTALVAAWRGHTVDRRLLVLLENARTEAQVRPLLPSGSGCGVLVTARRSLPGLVAARPVPVGELSTVDAQALLTAVAGEARIAAEPAAADEVVARCAGLPLAVRIAGLRLATRPHLRIADLATRVGDDRRALDELAAGDVSVRAAILPALRDCPTEDRDLLRLLGLFRGPVPDWCAAALLAVRPAEARDRLETLADTHLLGADDHGRHAVPRFVSLGLARLPGEPDPAAIKRTLEAVLALAERVLSALDKGFDPAGPPFTQPDPTAARLATADPDAWRRRETELVATAARLAGRHHWHALAARLSDACAGLAGTSWLGRSARAVSVVGLAAARRLGDRPAEAGKLFTLASVHWQLGRSRQARTYFAMAGTRFKALGDPRARGAALVALADLDADAGRAEIAVEELREALALLRACGDVRGQAIAAAQFGGLSEDLGDLRRAVESFEAALLLAGDGAGRWHDQVAKRYADVLRRHGRTDRAADLLTGALGGAVRTRERHWEAHVLRSLGDLHTDAGEVAEGERCLSRSLDLFEQIGHRHAAAYTHRSLAETRLRAADPAGAQQHLRHAMAVFRDLQDRRGTGYALLSLGKLQAGAGEAPRALAGAADVFRELGFPLWELRALQELNAASSDSPAGDRAREVLAKIRI</sequence>
<dbReference type="SUPFAM" id="SSF48452">
    <property type="entry name" value="TPR-like"/>
    <property type="match status" value="3"/>
</dbReference>
<dbReference type="Proteomes" id="UP001236014">
    <property type="component" value="Chromosome"/>
</dbReference>
<dbReference type="PANTHER" id="PTHR47691:SF3">
    <property type="entry name" value="HTH-TYPE TRANSCRIPTIONAL REGULATOR RV0890C-RELATED"/>
    <property type="match status" value="1"/>
</dbReference>
<accession>A0A9Y2MRQ0</accession>
<dbReference type="InterPro" id="IPR027417">
    <property type="entry name" value="P-loop_NTPase"/>
</dbReference>
<gene>
    <name evidence="2" type="ORF">QRX50_30130</name>
</gene>
<dbReference type="KEGG" id="acab:QRX50_30130"/>
<dbReference type="AlphaFoldDB" id="A0A9Y2MRQ0"/>
<name>A0A9Y2MRQ0_9PSEU</name>
<feature type="domain" description="Bacterial transcriptional activator" evidence="1">
    <location>
        <begin position="4"/>
        <end position="130"/>
    </location>
</feature>
<dbReference type="InterPro" id="IPR011990">
    <property type="entry name" value="TPR-like_helical_dom_sf"/>
</dbReference>
<dbReference type="EMBL" id="CP127294">
    <property type="protein sequence ID" value="WIX75731.1"/>
    <property type="molecule type" value="Genomic_DNA"/>
</dbReference>
<dbReference type="GO" id="GO:0043531">
    <property type="term" value="F:ADP binding"/>
    <property type="evidence" value="ECO:0007669"/>
    <property type="project" value="InterPro"/>
</dbReference>
<dbReference type="Pfam" id="PF03704">
    <property type="entry name" value="BTAD"/>
    <property type="match status" value="1"/>
</dbReference>
<evidence type="ECO:0000313" key="3">
    <source>
        <dbReference type="Proteomes" id="UP001236014"/>
    </source>
</evidence>
<proteinExistence type="predicted"/>
<protein>
    <submittedName>
        <fullName evidence="2">BTAD domain-containing putative transcriptional regulator</fullName>
    </submittedName>
</protein>
<dbReference type="Pfam" id="PF13424">
    <property type="entry name" value="TPR_12"/>
    <property type="match status" value="1"/>
</dbReference>
<dbReference type="SUPFAM" id="SSF52540">
    <property type="entry name" value="P-loop containing nucleoside triphosphate hydrolases"/>
    <property type="match status" value="1"/>
</dbReference>
<dbReference type="PANTHER" id="PTHR47691">
    <property type="entry name" value="REGULATOR-RELATED"/>
    <property type="match status" value="1"/>
</dbReference>
<organism evidence="2 3">
    <name type="scientific">Amycolatopsis carbonis</name>
    <dbReference type="NCBI Taxonomy" id="715471"/>
    <lineage>
        <taxon>Bacteria</taxon>
        <taxon>Bacillati</taxon>
        <taxon>Actinomycetota</taxon>
        <taxon>Actinomycetes</taxon>
        <taxon>Pseudonocardiales</taxon>
        <taxon>Pseudonocardiaceae</taxon>
        <taxon>Amycolatopsis</taxon>
    </lineage>
</organism>
<keyword evidence="3" id="KW-1185">Reference proteome</keyword>
<dbReference type="SMART" id="SM01043">
    <property type="entry name" value="BTAD"/>
    <property type="match status" value="1"/>
</dbReference>
<dbReference type="Gene3D" id="1.25.40.10">
    <property type="entry name" value="Tetratricopeptide repeat domain"/>
    <property type="match status" value="3"/>
</dbReference>
<dbReference type="RefSeq" id="WP_285966495.1">
    <property type="nucleotide sequence ID" value="NZ_CP127294.1"/>
</dbReference>
<dbReference type="InterPro" id="IPR005158">
    <property type="entry name" value="BTAD"/>
</dbReference>
<reference evidence="2 3" key="1">
    <citation type="submission" date="2023-06" db="EMBL/GenBank/DDBJ databases">
        <authorList>
            <person name="Oyuntsetseg B."/>
            <person name="Kim S.B."/>
        </authorList>
    </citation>
    <scope>NUCLEOTIDE SEQUENCE [LARGE SCALE GENOMIC DNA]</scope>
    <source>
        <strain evidence="2 3">2-15</strain>
    </source>
</reference>
<evidence type="ECO:0000259" key="1">
    <source>
        <dbReference type="SMART" id="SM01043"/>
    </source>
</evidence>
<evidence type="ECO:0000313" key="2">
    <source>
        <dbReference type="EMBL" id="WIX75731.1"/>
    </source>
</evidence>
<dbReference type="Gene3D" id="3.40.50.300">
    <property type="entry name" value="P-loop containing nucleotide triphosphate hydrolases"/>
    <property type="match status" value="1"/>
</dbReference>